<dbReference type="GO" id="GO:0005506">
    <property type="term" value="F:iron ion binding"/>
    <property type="evidence" value="ECO:0007669"/>
    <property type="project" value="InterPro"/>
</dbReference>
<dbReference type="Proteomes" id="UP000215405">
    <property type="component" value="Unassembled WGS sequence"/>
</dbReference>
<reference evidence="3" key="1">
    <citation type="journal article" date="2017" name="Int. J. Syst. Evol. Microbiol.">
        <title>Notoacmeibacter marinus gen. nov., sp. nov., isolated from the gut of a limpet and proposal of Notoacmeibacteraceae fam. nov. in the order Rhizobiales of the class Alphaproteobacteria.</title>
        <authorList>
            <person name="Huang Z."/>
            <person name="Guo F."/>
            <person name="Lai Q."/>
        </authorList>
    </citation>
    <scope>NUCLEOTIDE SEQUENCE [LARGE SCALE GENOMIC DNA]</scope>
    <source>
        <strain evidence="3">XMTR2A4</strain>
    </source>
</reference>
<dbReference type="SMART" id="SM01008">
    <property type="entry name" value="Ald_Xan_dh_C"/>
    <property type="match status" value="1"/>
</dbReference>
<dbReference type="SUPFAM" id="SSF54665">
    <property type="entry name" value="CO dehydrogenase molybdoprotein N-domain-like"/>
    <property type="match status" value="1"/>
</dbReference>
<proteinExistence type="predicted"/>
<gene>
    <name evidence="2" type="ORF">B7H23_01945</name>
</gene>
<sequence>MNDIIKGKWIGKPLDRVDGPLKVSGAATYAAEHDIDAAIGFIVEATIAKGTIASIETANAEAAKGVIAVLTYENAPKMAPWGDGADDRFEQSHGVLVDGTIRHYGQPVALVIAETLEQARHAASLVAVTYDEQAPALGVDRADSELAEGLDGGFEPTNRRGDFDRAWAESDLTVDLNYTTPHMIPAAMEPHSAIAEWDGERLTVRNSLQVIASGVACLANTFGIDEENIRVLSPYIGGGFGSKLGQHYDTILAAAGAKKLNRPVKVVQTRRNLFHAGPHRARIEQRIRLGATRDGTLKAVNFETWSTQAIGYFYTEGPMASAASAYRCDALHWTGKTRQANETLNDSMRAPGEALGGVTFEAAIDELAEKVGMDPLEFRLKNEPTEDPASGKPFATRDLVECMKRGADEFGWADRPKEPRSRREGRKLIGYGMASAIRGNMMQEGSCRIDLSAGGHLTVKMDMTDIGTGTYTILTQIAAEALGLHPDDITVDLADSDNPATAGSGGSFGAGTSGSALWNACIALREKLARAGGFNIDPDEIDFDEGTMQAGDRAVALADVLKDSDGFSAEGSIKPGEEHEDYVQNSYGAHFCEVAVDMDSCEIEVRRFVSVFSAGRILNRKTAHSQCLGGLVWGIGGAIREELWMDERTGGYVNRDLAEYHVAVNRDVPKCDIIFLENPDPKSNPIGTKGIGELALCGAGGAVVNAIYNATGKRVYDLPVTLDKLL</sequence>
<dbReference type="Pfam" id="PF20256">
    <property type="entry name" value="MoCoBD_2"/>
    <property type="match status" value="1"/>
</dbReference>
<dbReference type="EMBL" id="NBYO01000001">
    <property type="protein sequence ID" value="OXT01745.1"/>
    <property type="molecule type" value="Genomic_DNA"/>
</dbReference>
<dbReference type="Gene3D" id="3.90.1170.50">
    <property type="entry name" value="Aldehyde oxidase/xanthine dehydrogenase, a/b hammerhead"/>
    <property type="match status" value="1"/>
</dbReference>
<keyword evidence="3" id="KW-1185">Reference proteome</keyword>
<dbReference type="Gene3D" id="3.30.365.10">
    <property type="entry name" value="Aldehyde oxidase/xanthine dehydrogenase, molybdopterin binding domain"/>
    <property type="match status" value="4"/>
</dbReference>
<name>A0A231V0K8_9HYPH</name>
<dbReference type="InterPro" id="IPR008274">
    <property type="entry name" value="AldOxase/xan_DH_MoCoBD1"/>
</dbReference>
<dbReference type="Pfam" id="PF02738">
    <property type="entry name" value="MoCoBD_1"/>
    <property type="match status" value="1"/>
</dbReference>
<dbReference type="RefSeq" id="WP_094075715.1">
    <property type="nucleotide sequence ID" value="NZ_NBYO01000001.1"/>
</dbReference>
<feature type="domain" description="Aldehyde oxidase/xanthine dehydrogenase a/b hammerhead" evidence="1">
    <location>
        <begin position="24"/>
        <end position="134"/>
    </location>
</feature>
<dbReference type="GO" id="GO:0016491">
    <property type="term" value="F:oxidoreductase activity"/>
    <property type="evidence" value="ECO:0007669"/>
    <property type="project" value="InterPro"/>
</dbReference>
<evidence type="ECO:0000313" key="2">
    <source>
        <dbReference type="EMBL" id="OXT01745.1"/>
    </source>
</evidence>
<dbReference type="AlphaFoldDB" id="A0A231V0K8"/>
<accession>A0A231V0K8</accession>
<dbReference type="Pfam" id="PF01315">
    <property type="entry name" value="Ald_Xan_dh_C"/>
    <property type="match status" value="1"/>
</dbReference>
<dbReference type="PANTHER" id="PTHR11908">
    <property type="entry name" value="XANTHINE DEHYDROGENASE"/>
    <property type="match status" value="1"/>
</dbReference>
<dbReference type="InterPro" id="IPR000674">
    <property type="entry name" value="Ald_Oxase/Xan_DH_a/b"/>
</dbReference>
<dbReference type="InterPro" id="IPR037165">
    <property type="entry name" value="AldOxase/xan_DH_Mopterin-bd_sf"/>
</dbReference>
<dbReference type="SUPFAM" id="SSF56003">
    <property type="entry name" value="Molybdenum cofactor-binding domain"/>
    <property type="match status" value="1"/>
</dbReference>
<dbReference type="InterPro" id="IPR046867">
    <property type="entry name" value="AldOxase/xan_DH_MoCoBD2"/>
</dbReference>
<comment type="caution">
    <text evidence="2">The sequence shown here is derived from an EMBL/GenBank/DDBJ whole genome shotgun (WGS) entry which is preliminary data.</text>
</comment>
<dbReference type="InterPro" id="IPR036856">
    <property type="entry name" value="Ald_Oxase/Xan_DH_a/b_sf"/>
</dbReference>
<evidence type="ECO:0000259" key="1">
    <source>
        <dbReference type="SMART" id="SM01008"/>
    </source>
</evidence>
<dbReference type="PANTHER" id="PTHR11908:SF123">
    <property type="entry name" value="ALDEHYDE OXIDOREDUCTASE MOLYBDENUM-BINDING SUBUNIT PAOC"/>
    <property type="match status" value="1"/>
</dbReference>
<evidence type="ECO:0000313" key="3">
    <source>
        <dbReference type="Proteomes" id="UP000215405"/>
    </source>
</evidence>
<protein>
    <recommendedName>
        <fullName evidence="1">Aldehyde oxidase/xanthine dehydrogenase a/b hammerhead domain-containing protein</fullName>
    </recommendedName>
</protein>
<dbReference type="InterPro" id="IPR016208">
    <property type="entry name" value="Ald_Oxase/xanthine_DH-like"/>
</dbReference>
<organism evidence="2 3">
    <name type="scientific">Notoacmeibacter marinus</name>
    <dbReference type="NCBI Taxonomy" id="1876515"/>
    <lineage>
        <taxon>Bacteria</taxon>
        <taxon>Pseudomonadati</taxon>
        <taxon>Pseudomonadota</taxon>
        <taxon>Alphaproteobacteria</taxon>
        <taxon>Hyphomicrobiales</taxon>
        <taxon>Notoacmeibacteraceae</taxon>
        <taxon>Notoacmeibacter</taxon>
    </lineage>
</organism>